<accession>A0A409WF11</accession>
<organism evidence="2 3">
    <name type="scientific">Gymnopilus dilepis</name>
    <dbReference type="NCBI Taxonomy" id="231916"/>
    <lineage>
        <taxon>Eukaryota</taxon>
        <taxon>Fungi</taxon>
        <taxon>Dikarya</taxon>
        <taxon>Basidiomycota</taxon>
        <taxon>Agaricomycotina</taxon>
        <taxon>Agaricomycetes</taxon>
        <taxon>Agaricomycetidae</taxon>
        <taxon>Agaricales</taxon>
        <taxon>Agaricineae</taxon>
        <taxon>Hymenogastraceae</taxon>
        <taxon>Gymnopilus</taxon>
    </lineage>
</organism>
<evidence type="ECO:0000313" key="3">
    <source>
        <dbReference type="Proteomes" id="UP000284706"/>
    </source>
</evidence>
<name>A0A409WF11_9AGAR</name>
<dbReference type="InParanoid" id="A0A409WF11"/>
<sequence length="90" mass="9714">MSPELIFSTPSRTLRLLATSRSRTTATASCKGSTSTGTSSFASSRVGHEVSPREFLNLSTTPPDKDMPSFDLFTPSRGEKVTFVGSYSYP</sequence>
<protein>
    <submittedName>
        <fullName evidence="2">Uncharacterized protein</fullName>
    </submittedName>
</protein>
<comment type="caution">
    <text evidence="2">The sequence shown here is derived from an EMBL/GenBank/DDBJ whole genome shotgun (WGS) entry which is preliminary data.</text>
</comment>
<feature type="compositionally biased region" description="Low complexity" evidence="1">
    <location>
        <begin position="19"/>
        <end position="44"/>
    </location>
</feature>
<evidence type="ECO:0000256" key="1">
    <source>
        <dbReference type="SAM" id="MobiDB-lite"/>
    </source>
</evidence>
<evidence type="ECO:0000313" key="2">
    <source>
        <dbReference type="EMBL" id="PPQ77051.1"/>
    </source>
</evidence>
<proteinExistence type="predicted"/>
<dbReference type="Proteomes" id="UP000284706">
    <property type="component" value="Unassembled WGS sequence"/>
</dbReference>
<reference evidence="2 3" key="1">
    <citation type="journal article" date="2018" name="Evol. Lett.">
        <title>Horizontal gene cluster transfer increased hallucinogenic mushroom diversity.</title>
        <authorList>
            <person name="Reynolds H.T."/>
            <person name="Vijayakumar V."/>
            <person name="Gluck-Thaler E."/>
            <person name="Korotkin H.B."/>
            <person name="Matheny P.B."/>
            <person name="Slot J.C."/>
        </authorList>
    </citation>
    <scope>NUCLEOTIDE SEQUENCE [LARGE SCALE GENOMIC DNA]</scope>
    <source>
        <strain evidence="2 3">SRW20</strain>
    </source>
</reference>
<dbReference type="AlphaFoldDB" id="A0A409WF11"/>
<dbReference type="EMBL" id="NHYE01005095">
    <property type="protein sequence ID" value="PPQ77051.1"/>
    <property type="molecule type" value="Genomic_DNA"/>
</dbReference>
<feature type="region of interest" description="Disordered" evidence="1">
    <location>
        <begin position="19"/>
        <end position="72"/>
    </location>
</feature>
<keyword evidence="3" id="KW-1185">Reference proteome</keyword>
<gene>
    <name evidence="2" type="ORF">CVT26_007811</name>
</gene>